<dbReference type="Proteomes" id="UP000199568">
    <property type="component" value="Unassembled WGS sequence"/>
</dbReference>
<accession>A0A1I0GFB0</accession>
<dbReference type="AlphaFoldDB" id="A0A1I0GFB0"/>
<dbReference type="InterPro" id="IPR052174">
    <property type="entry name" value="Flavoredoxin"/>
</dbReference>
<dbReference type="EMBL" id="FOHU01000020">
    <property type="protein sequence ID" value="SET68964.1"/>
    <property type="molecule type" value="Genomic_DNA"/>
</dbReference>
<dbReference type="GO" id="GO:0010181">
    <property type="term" value="F:FMN binding"/>
    <property type="evidence" value="ECO:0007669"/>
    <property type="project" value="InterPro"/>
</dbReference>
<feature type="domain" description="Flavin reductase like" evidence="2">
    <location>
        <begin position="23"/>
        <end position="176"/>
    </location>
</feature>
<protein>
    <submittedName>
        <fullName evidence="3">NADH-FMN oxidoreductase RutF, flavin reductase (DIM6/NTAB) family</fullName>
    </submittedName>
</protein>
<comment type="similarity">
    <text evidence="1">Belongs to the flavoredoxin family.</text>
</comment>
<dbReference type="SUPFAM" id="SSF50475">
    <property type="entry name" value="FMN-binding split barrel"/>
    <property type="match status" value="1"/>
</dbReference>
<proteinExistence type="inferred from homology"/>
<evidence type="ECO:0000259" key="2">
    <source>
        <dbReference type="Pfam" id="PF01613"/>
    </source>
</evidence>
<dbReference type="InterPro" id="IPR002563">
    <property type="entry name" value="Flavin_Rdtase-like_dom"/>
</dbReference>
<evidence type="ECO:0000313" key="3">
    <source>
        <dbReference type="EMBL" id="SET68964.1"/>
    </source>
</evidence>
<dbReference type="RefSeq" id="WP_170834852.1">
    <property type="nucleotide sequence ID" value="NZ_FOHU01000020.1"/>
</dbReference>
<evidence type="ECO:0000313" key="4">
    <source>
        <dbReference type="Proteomes" id="UP000199568"/>
    </source>
</evidence>
<dbReference type="PANTHER" id="PTHR43567:SF5">
    <property type="entry name" value="HYPOTHETICAL CYTOSOLIC PROTEIN"/>
    <property type="match status" value="1"/>
</dbReference>
<reference evidence="3 4" key="1">
    <citation type="submission" date="2016-10" db="EMBL/GenBank/DDBJ databases">
        <authorList>
            <person name="de Groot N.N."/>
        </authorList>
    </citation>
    <scope>NUCLEOTIDE SEQUENCE [LARGE SCALE GENOMIC DNA]</scope>
    <source>
        <strain evidence="3 4">DSM 18979</strain>
    </source>
</reference>
<name>A0A1I0GFB0_9FIRM</name>
<dbReference type="Pfam" id="PF01613">
    <property type="entry name" value="Flavin_Reduct"/>
    <property type="match status" value="1"/>
</dbReference>
<gene>
    <name evidence="3" type="ORF">SAMN05660297_03158</name>
</gene>
<dbReference type="InterPro" id="IPR012349">
    <property type="entry name" value="Split_barrel_FMN-bd"/>
</dbReference>
<dbReference type="STRING" id="426128.SAMN05660297_03158"/>
<dbReference type="PANTHER" id="PTHR43567">
    <property type="entry name" value="FLAVOREDOXIN-RELATED-RELATED"/>
    <property type="match status" value="1"/>
</dbReference>
<organism evidence="3 4">
    <name type="scientific">Natronincola peptidivorans</name>
    <dbReference type="NCBI Taxonomy" id="426128"/>
    <lineage>
        <taxon>Bacteria</taxon>
        <taxon>Bacillati</taxon>
        <taxon>Bacillota</taxon>
        <taxon>Clostridia</taxon>
        <taxon>Peptostreptococcales</taxon>
        <taxon>Natronincolaceae</taxon>
        <taxon>Natronincola</taxon>
    </lineage>
</organism>
<sequence length="190" mass="21957">MNKKAIEFPQYSTQILQTLKEGRVLLVAEGKDGKPNPMTIAWGSIMFAWNKPIFVAMVRGSRHTYKLIEESDSFTVNFFTAKYKKEMAFCGTKSGRDYDKFKETGLTPTSAKTVATPVIKEAFINVECKIVSKEKMDQQFLEKSIMDQYYSLDDTPGKDLHFFYFGEIVEMYKEEAQDDIIETVFKDNWL</sequence>
<dbReference type="GO" id="GO:0016646">
    <property type="term" value="F:oxidoreductase activity, acting on the CH-NH group of donors, NAD or NADP as acceptor"/>
    <property type="evidence" value="ECO:0007669"/>
    <property type="project" value="UniProtKB-ARBA"/>
</dbReference>
<evidence type="ECO:0000256" key="1">
    <source>
        <dbReference type="ARBA" id="ARBA00038054"/>
    </source>
</evidence>
<keyword evidence="4" id="KW-1185">Reference proteome</keyword>
<dbReference type="Gene3D" id="2.30.110.10">
    <property type="entry name" value="Electron Transport, Fmn-binding Protein, Chain A"/>
    <property type="match status" value="1"/>
</dbReference>